<dbReference type="STRING" id="1763534.GCA_001831475_01616"/>
<keyword evidence="6 9" id="KW-1133">Transmembrane helix</keyword>
<dbReference type="AlphaFoldDB" id="A0A1B9E9W6"/>
<evidence type="ECO:0000256" key="1">
    <source>
        <dbReference type="ARBA" id="ARBA00004651"/>
    </source>
</evidence>
<feature type="transmembrane region" description="Helical" evidence="9">
    <location>
        <begin position="103"/>
        <end position="124"/>
    </location>
</feature>
<comment type="caution">
    <text evidence="11">The sequence shown here is derived from an EMBL/GenBank/DDBJ whole genome shotgun (WGS) entry which is preliminary data.</text>
</comment>
<protein>
    <submittedName>
        <fullName evidence="11">Sodium:proton antiporter</fullName>
    </submittedName>
</protein>
<dbReference type="InterPro" id="IPR052180">
    <property type="entry name" value="NhaC_Na-H+_Antiporter"/>
</dbReference>
<reference evidence="11 12" key="1">
    <citation type="submission" date="2016-03" db="EMBL/GenBank/DDBJ databases">
        <authorList>
            <person name="Ploux O."/>
        </authorList>
    </citation>
    <scope>NUCLEOTIDE SEQUENCE [LARGE SCALE GENOMIC DNA]</scope>
    <source>
        <strain evidence="11 12">LPB0076</strain>
    </source>
</reference>
<feature type="transmembrane region" description="Helical" evidence="9">
    <location>
        <begin position="74"/>
        <end position="91"/>
    </location>
</feature>
<feature type="transmembrane region" description="Helical" evidence="9">
    <location>
        <begin position="411"/>
        <end position="430"/>
    </location>
</feature>
<evidence type="ECO:0000256" key="6">
    <source>
        <dbReference type="ARBA" id="ARBA00022989"/>
    </source>
</evidence>
<feature type="transmembrane region" description="Helical" evidence="9">
    <location>
        <begin position="12"/>
        <end position="31"/>
    </location>
</feature>
<feature type="transmembrane region" description="Helical" evidence="9">
    <location>
        <begin position="234"/>
        <end position="252"/>
    </location>
</feature>
<dbReference type="GO" id="GO:0005886">
    <property type="term" value="C:plasma membrane"/>
    <property type="evidence" value="ECO:0007669"/>
    <property type="project" value="UniProtKB-SubCell"/>
</dbReference>
<keyword evidence="12" id="KW-1185">Reference proteome</keyword>
<gene>
    <name evidence="11" type="ORF">LPBF_01715</name>
</gene>
<evidence type="ECO:0000256" key="3">
    <source>
        <dbReference type="ARBA" id="ARBA00022449"/>
    </source>
</evidence>
<feature type="domain" description="Na+/H+ antiporter NhaC-like C-terminal" evidence="10">
    <location>
        <begin position="19"/>
        <end position="215"/>
    </location>
</feature>
<feature type="domain" description="Na+/H+ antiporter NhaC-like C-terminal" evidence="10">
    <location>
        <begin position="224"/>
        <end position="426"/>
    </location>
</feature>
<evidence type="ECO:0000256" key="9">
    <source>
        <dbReference type="SAM" id="Phobius"/>
    </source>
</evidence>
<keyword evidence="4" id="KW-1003">Cell membrane</keyword>
<evidence type="ECO:0000259" key="10">
    <source>
        <dbReference type="Pfam" id="PF03553"/>
    </source>
</evidence>
<feature type="transmembrane region" description="Helical" evidence="9">
    <location>
        <begin position="37"/>
        <end position="53"/>
    </location>
</feature>
<dbReference type="PANTHER" id="PTHR33451">
    <property type="entry name" value="MALATE-2H(+)/NA(+)-LACTATE ANTIPORTER"/>
    <property type="match status" value="1"/>
</dbReference>
<accession>A0A1B9E9W6</accession>
<dbReference type="Proteomes" id="UP000093510">
    <property type="component" value="Unassembled WGS sequence"/>
</dbReference>
<evidence type="ECO:0000256" key="4">
    <source>
        <dbReference type="ARBA" id="ARBA00022475"/>
    </source>
</evidence>
<evidence type="ECO:0000256" key="7">
    <source>
        <dbReference type="ARBA" id="ARBA00023136"/>
    </source>
</evidence>
<comment type="similarity">
    <text evidence="8">Belongs to the NhaC Na(+)/H(+) (TC 2.A.35) antiporter family.</text>
</comment>
<feature type="transmembrane region" description="Helical" evidence="9">
    <location>
        <begin position="196"/>
        <end position="214"/>
    </location>
</feature>
<name>A0A1B9E9W6_9FLAO</name>
<dbReference type="EMBL" id="LVEP01000002">
    <property type="protein sequence ID" value="OCB78736.1"/>
    <property type="molecule type" value="Genomic_DNA"/>
</dbReference>
<evidence type="ECO:0000256" key="5">
    <source>
        <dbReference type="ARBA" id="ARBA00022692"/>
    </source>
</evidence>
<dbReference type="RefSeq" id="WP_066331647.1">
    <property type="nucleotide sequence ID" value="NZ_CP017688.1"/>
</dbReference>
<keyword evidence="2" id="KW-0813">Transport</keyword>
<dbReference type="GO" id="GO:0015297">
    <property type="term" value="F:antiporter activity"/>
    <property type="evidence" value="ECO:0007669"/>
    <property type="project" value="UniProtKB-KW"/>
</dbReference>
<dbReference type="InterPro" id="IPR018461">
    <property type="entry name" value="Na/H_Antiport_NhaC-like_C"/>
</dbReference>
<evidence type="ECO:0000313" key="12">
    <source>
        <dbReference type="Proteomes" id="UP000093510"/>
    </source>
</evidence>
<evidence type="ECO:0000256" key="2">
    <source>
        <dbReference type="ARBA" id="ARBA00022448"/>
    </source>
</evidence>
<feature type="transmembrane region" description="Helical" evidence="9">
    <location>
        <begin position="376"/>
        <end position="399"/>
    </location>
</feature>
<dbReference type="Pfam" id="PF03553">
    <property type="entry name" value="Na_H_antiporter"/>
    <property type="match status" value="2"/>
</dbReference>
<sequence>MTTFLKKTAKPLALLPLLVFIFTFLGAGIVLDDFYAFPSPVAVLVGIIAAFLVHPFTTEQKVATLVAGCGDSKIITMCLIYLLAGGFAVVSKAMGGVDAVVNLGINTIAIAYFPLGIFLIAAFLSTATGTSVGAIVALGPIAVTLADKSGASLPLISGALLGGSMFGDNLSMISDTTIAATQSLGCALKDKFKMNVFIAFPAAVFTVLVLFYLGWNSELTPVVIAKTSFDWMAIVPYVLVVVLALMGINVFLTLLTGTILAGIIGYFSGVFTGITFAQKLYEGFTGMTDIFLLSMLTGGLAAMVAKAGGIDYLLDQIKKRIKNKKSAQTGIGVLVGCANLAIANNTVSIVITGPIAKQINEEYGLNNKKTAAILDIFSCIVQGILPYGAQVLLILSFANGKIDFLDLISNAWYHLFLLGCTLFAIYSSYWDRGAKRFFGI</sequence>
<proteinExistence type="inferred from homology"/>
<feature type="transmembrane region" description="Helical" evidence="9">
    <location>
        <begin position="259"/>
        <end position="278"/>
    </location>
</feature>
<keyword evidence="3" id="KW-0050">Antiport</keyword>
<evidence type="ECO:0000313" key="11">
    <source>
        <dbReference type="EMBL" id="OCB78736.1"/>
    </source>
</evidence>
<organism evidence="11 12">
    <name type="scientific">Flavobacterium crassostreae</name>
    <dbReference type="NCBI Taxonomy" id="1763534"/>
    <lineage>
        <taxon>Bacteria</taxon>
        <taxon>Pseudomonadati</taxon>
        <taxon>Bacteroidota</taxon>
        <taxon>Flavobacteriia</taxon>
        <taxon>Flavobacteriales</taxon>
        <taxon>Flavobacteriaceae</taxon>
        <taxon>Flavobacterium</taxon>
    </lineage>
</organism>
<comment type="subcellular location">
    <subcellularLocation>
        <location evidence="1">Cell membrane</location>
        <topology evidence="1">Multi-pass membrane protein</topology>
    </subcellularLocation>
</comment>
<feature type="transmembrane region" description="Helical" evidence="9">
    <location>
        <begin position="290"/>
        <end position="314"/>
    </location>
</feature>
<keyword evidence="5 9" id="KW-0812">Transmembrane</keyword>
<dbReference type="OrthoDB" id="9790605at2"/>
<evidence type="ECO:0000256" key="8">
    <source>
        <dbReference type="ARBA" id="ARBA00038435"/>
    </source>
</evidence>
<dbReference type="PANTHER" id="PTHR33451:SF4">
    <property type="entry name" value="NA+_H+ ANTIPORTER"/>
    <property type="match status" value="1"/>
</dbReference>
<keyword evidence="7 9" id="KW-0472">Membrane</keyword>